<dbReference type="EMBL" id="BARS01027735">
    <property type="protein sequence ID" value="GAG00688.1"/>
    <property type="molecule type" value="Genomic_DNA"/>
</dbReference>
<gene>
    <name evidence="1" type="ORF">S01H1_43527</name>
</gene>
<proteinExistence type="predicted"/>
<accession>X0UK03</accession>
<organism evidence="1">
    <name type="scientific">marine sediment metagenome</name>
    <dbReference type="NCBI Taxonomy" id="412755"/>
    <lineage>
        <taxon>unclassified sequences</taxon>
        <taxon>metagenomes</taxon>
        <taxon>ecological metagenomes</taxon>
    </lineage>
</organism>
<comment type="caution">
    <text evidence="1">The sequence shown here is derived from an EMBL/GenBank/DDBJ whole genome shotgun (WGS) entry which is preliminary data.</text>
</comment>
<feature type="non-terminal residue" evidence="1">
    <location>
        <position position="1"/>
    </location>
</feature>
<evidence type="ECO:0000313" key="1">
    <source>
        <dbReference type="EMBL" id="GAG00688.1"/>
    </source>
</evidence>
<sequence length="118" mass="13573">HLVRPGLISSEDLDLVLITDSIESAVAEIEGFYRNYHSQRYVDGVLVLRLQRFPDERSLARISEEFADILRSGTLKAVEPSQEEIREADVPELPRLALDFNQRSHGRLRRLIDALNEF</sequence>
<name>X0UK03_9ZZZZ</name>
<protein>
    <submittedName>
        <fullName evidence="1">Uncharacterized protein</fullName>
    </submittedName>
</protein>
<reference evidence="1" key="1">
    <citation type="journal article" date="2014" name="Front. Microbiol.">
        <title>High frequency of phylogenetically diverse reductive dehalogenase-homologous genes in deep subseafloor sedimentary metagenomes.</title>
        <authorList>
            <person name="Kawai M."/>
            <person name="Futagami T."/>
            <person name="Toyoda A."/>
            <person name="Takaki Y."/>
            <person name="Nishi S."/>
            <person name="Hori S."/>
            <person name="Arai W."/>
            <person name="Tsubouchi T."/>
            <person name="Morono Y."/>
            <person name="Uchiyama I."/>
            <person name="Ito T."/>
            <person name="Fujiyama A."/>
            <person name="Inagaki F."/>
            <person name="Takami H."/>
        </authorList>
    </citation>
    <scope>NUCLEOTIDE SEQUENCE</scope>
    <source>
        <strain evidence="1">Expedition CK06-06</strain>
    </source>
</reference>
<dbReference type="AlphaFoldDB" id="X0UK03"/>